<keyword evidence="10" id="KW-0675">Receptor</keyword>
<dbReference type="Pfam" id="PF00520">
    <property type="entry name" value="Ion_trans"/>
    <property type="match status" value="1"/>
</dbReference>
<evidence type="ECO:0000259" key="9">
    <source>
        <dbReference type="Pfam" id="PF16519"/>
    </source>
</evidence>
<dbReference type="PANTHER" id="PTHR13800:SF1">
    <property type="entry name" value="TRANSIENT RECEPTOR POTENTIAL CATION CHANNEL TRPM"/>
    <property type="match status" value="1"/>
</dbReference>
<sequence length="641" mass="72565">METTPSTQELYVIFYIATMGCEKVREIISSEPVAISHKFSVWAWNMWNPCDAAAIIFFMIGLSLRIKPSSMPVGRVIFCVDIIYWYLRILNIVGVNKYLGPLVTMMGKMVKNMIYFVVLLLVVLMSFGVCRQSILFPDSEPSWSLAREVFFQPYFMLYGELSDPGMNRLSPKLAASDVRDVVSRKSSKVFADDIDPPCGDSPGQEPCTPGRWITPLVMSTYLLVANILLINLLIAVFNNIFIEVNAISHQVWMFQRFTVVMEYEQKPALPPPFIIFSHILLFVKYLRRKCEGVRETYDNGLKLFLDKEDLERLYDFEEECVEGYFREKETKLAMSTDERIRNTTERVENINQKVEDINQKENSQNSSIQALEFRLRKLEDLSEQTLSTLSVIHRFMATHSNASFGGGSGGHTLPTDVEARLGLPPLSERLRKTSERSEIHSDQGDFVVVPPQRRRPPTRSMTEIRPIHPFELHLDGPPPVTSAPQGDIKQSSSNDLNMDNFAEEDEINAAVEENKVEVGTENSETSSISRRRGLSFSIGDGEEDVVGMTKLNIRRRRQSSSSVSNGADMVLGSDILAPTAGVVPRQLSQTHSEPDNSMEPHTMVKTCVERSVTWAEPRIKVIPPPTPARSMLMAMHTEYTR</sequence>
<name>A0A8D8R997_9HEMI</name>
<feature type="region of interest" description="Disordered" evidence="6">
    <location>
        <begin position="470"/>
        <end position="490"/>
    </location>
</feature>
<dbReference type="GO" id="GO:0030001">
    <property type="term" value="P:metal ion transport"/>
    <property type="evidence" value="ECO:0007669"/>
    <property type="project" value="TreeGrafter"/>
</dbReference>
<evidence type="ECO:0000256" key="3">
    <source>
        <dbReference type="ARBA" id="ARBA00022989"/>
    </source>
</evidence>
<dbReference type="GO" id="GO:0005886">
    <property type="term" value="C:plasma membrane"/>
    <property type="evidence" value="ECO:0007669"/>
    <property type="project" value="TreeGrafter"/>
</dbReference>
<feature type="transmembrane region" description="Helical" evidence="7">
    <location>
        <begin position="76"/>
        <end position="93"/>
    </location>
</feature>
<dbReference type="InterPro" id="IPR037162">
    <property type="entry name" value="TRPM_tetra_sf"/>
</dbReference>
<evidence type="ECO:0000256" key="2">
    <source>
        <dbReference type="ARBA" id="ARBA00022692"/>
    </source>
</evidence>
<dbReference type="InterPro" id="IPR032415">
    <property type="entry name" value="TRPM_tetra"/>
</dbReference>
<evidence type="ECO:0000256" key="6">
    <source>
        <dbReference type="SAM" id="MobiDB-lite"/>
    </source>
</evidence>
<evidence type="ECO:0000256" key="4">
    <source>
        <dbReference type="ARBA" id="ARBA00023136"/>
    </source>
</evidence>
<evidence type="ECO:0000259" key="8">
    <source>
        <dbReference type="Pfam" id="PF00520"/>
    </source>
</evidence>
<keyword evidence="5" id="KW-0175">Coiled coil</keyword>
<comment type="subcellular location">
    <subcellularLocation>
        <location evidence="1">Membrane</location>
        <topology evidence="1">Multi-pass membrane protein</topology>
    </subcellularLocation>
</comment>
<proteinExistence type="predicted"/>
<feature type="transmembrane region" description="Helical" evidence="7">
    <location>
        <begin position="113"/>
        <end position="130"/>
    </location>
</feature>
<dbReference type="PANTHER" id="PTHR13800">
    <property type="entry name" value="TRANSIENT RECEPTOR POTENTIAL CATION CHANNEL, SUBFAMILY M, MEMBER 6"/>
    <property type="match status" value="1"/>
</dbReference>
<organism evidence="10">
    <name type="scientific">Cacopsylla melanoneura</name>
    <dbReference type="NCBI Taxonomy" id="428564"/>
    <lineage>
        <taxon>Eukaryota</taxon>
        <taxon>Metazoa</taxon>
        <taxon>Ecdysozoa</taxon>
        <taxon>Arthropoda</taxon>
        <taxon>Hexapoda</taxon>
        <taxon>Insecta</taxon>
        <taxon>Pterygota</taxon>
        <taxon>Neoptera</taxon>
        <taxon>Paraneoptera</taxon>
        <taxon>Hemiptera</taxon>
        <taxon>Sternorrhyncha</taxon>
        <taxon>Psylloidea</taxon>
        <taxon>Psyllidae</taxon>
        <taxon>Psyllinae</taxon>
        <taxon>Cacopsylla</taxon>
    </lineage>
</organism>
<feature type="domain" description="TRPM tetramerisation" evidence="9">
    <location>
        <begin position="337"/>
        <end position="392"/>
    </location>
</feature>
<dbReference type="GO" id="GO:0051262">
    <property type="term" value="P:protein tetramerization"/>
    <property type="evidence" value="ECO:0007669"/>
    <property type="project" value="InterPro"/>
</dbReference>
<keyword evidence="3 7" id="KW-1133">Transmembrane helix</keyword>
<feature type="domain" description="Ion transport" evidence="8">
    <location>
        <begin position="14"/>
        <end position="245"/>
    </location>
</feature>
<dbReference type="EMBL" id="HBUF01144465">
    <property type="protein sequence ID" value="CAG6646913.1"/>
    <property type="molecule type" value="Transcribed_RNA"/>
</dbReference>
<dbReference type="Gene3D" id="1.20.5.1010">
    <property type="entry name" value="TRPM, tetramerisation domain"/>
    <property type="match status" value="1"/>
</dbReference>
<keyword evidence="4 7" id="KW-0472">Membrane</keyword>
<dbReference type="GO" id="GO:0005261">
    <property type="term" value="F:monoatomic cation channel activity"/>
    <property type="evidence" value="ECO:0007669"/>
    <property type="project" value="TreeGrafter"/>
</dbReference>
<evidence type="ECO:0000313" key="10">
    <source>
        <dbReference type="EMBL" id="CAG6646913.1"/>
    </source>
</evidence>
<feature type="transmembrane region" description="Helical" evidence="7">
    <location>
        <begin position="46"/>
        <end position="64"/>
    </location>
</feature>
<reference evidence="10" key="1">
    <citation type="submission" date="2021-05" db="EMBL/GenBank/DDBJ databases">
        <authorList>
            <person name="Alioto T."/>
            <person name="Alioto T."/>
            <person name="Gomez Garrido J."/>
        </authorList>
    </citation>
    <scope>NUCLEOTIDE SEQUENCE</scope>
</reference>
<dbReference type="InterPro" id="IPR050927">
    <property type="entry name" value="TRPM"/>
</dbReference>
<evidence type="ECO:0000256" key="1">
    <source>
        <dbReference type="ARBA" id="ARBA00004141"/>
    </source>
</evidence>
<dbReference type="EMBL" id="HBUF01144462">
    <property type="protein sequence ID" value="CAG6646907.1"/>
    <property type="molecule type" value="Transcribed_RNA"/>
</dbReference>
<accession>A0A8D8R997</accession>
<evidence type="ECO:0000256" key="5">
    <source>
        <dbReference type="SAM" id="Coils"/>
    </source>
</evidence>
<evidence type="ECO:0000256" key="7">
    <source>
        <dbReference type="SAM" id="Phobius"/>
    </source>
</evidence>
<feature type="transmembrane region" description="Helical" evidence="7">
    <location>
        <begin position="221"/>
        <end position="248"/>
    </location>
</feature>
<dbReference type="InterPro" id="IPR005821">
    <property type="entry name" value="Ion_trans_dom"/>
</dbReference>
<dbReference type="AlphaFoldDB" id="A0A8D8R997"/>
<feature type="coiled-coil region" evidence="5">
    <location>
        <begin position="333"/>
        <end position="360"/>
    </location>
</feature>
<keyword evidence="2 7" id="KW-0812">Transmembrane</keyword>
<protein>
    <submittedName>
        <fullName evidence="10">Transient receptor potential cation channel trpm</fullName>
    </submittedName>
</protein>
<dbReference type="Pfam" id="PF16519">
    <property type="entry name" value="TRPM_tetra"/>
    <property type="match status" value="1"/>
</dbReference>